<dbReference type="PANTHER" id="PTHR30238:SF0">
    <property type="entry name" value="THYLAKOID MEMBRANE PROTEIN TERC, CHLOROPLASTIC"/>
    <property type="match status" value="1"/>
</dbReference>
<dbReference type="Pfam" id="PF03741">
    <property type="entry name" value="TerC"/>
    <property type="match status" value="1"/>
</dbReference>
<evidence type="ECO:0000256" key="4">
    <source>
        <dbReference type="ARBA" id="ARBA00022989"/>
    </source>
</evidence>
<evidence type="ECO:0000256" key="3">
    <source>
        <dbReference type="ARBA" id="ARBA00022692"/>
    </source>
</evidence>
<dbReference type="InterPro" id="IPR022369">
    <property type="entry name" value="Integral_membrane_TerC_rswitch"/>
</dbReference>
<feature type="transmembrane region" description="Helical" evidence="6">
    <location>
        <begin position="201"/>
        <end position="224"/>
    </location>
</feature>
<dbReference type="GO" id="GO:0016020">
    <property type="term" value="C:membrane"/>
    <property type="evidence" value="ECO:0007669"/>
    <property type="project" value="UniProtKB-SubCell"/>
</dbReference>
<organism evidence="7 8">
    <name type="scientific">Candidatus Geothrix odensensis</name>
    <dbReference type="NCBI Taxonomy" id="2954440"/>
    <lineage>
        <taxon>Bacteria</taxon>
        <taxon>Pseudomonadati</taxon>
        <taxon>Acidobacteriota</taxon>
        <taxon>Holophagae</taxon>
        <taxon>Holophagales</taxon>
        <taxon>Holophagaceae</taxon>
        <taxon>Geothrix</taxon>
    </lineage>
</organism>
<proteinExistence type="inferred from homology"/>
<feature type="transmembrane region" description="Helical" evidence="6">
    <location>
        <begin position="75"/>
        <end position="97"/>
    </location>
</feature>
<comment type="subcellular location">
    <subcellularLocation>
        <location evidence="1">Membrane</location>
        <topology evidence="1">Multi-pass membrane protein</topology>
    </subcellularLocation>
</comment>
<gene>
    <name evidence="7" type="ORF">IPN91_10670</name>
</gene>
<dbReference type="PANTHER" id="PTHR30238">
    <property type="entry name" value="MEMBRANE BOUND PREDICTED REDOX MODULATOR"/>
    <property type="match status" value="1"/>
</dbReference>
<evidence type="ECO:0000313" key="7">
    <source>
        <dbReference type="EMBL" id="MBK8573090.1"/>
    </source>
</evidence>
<dbReference type="InterPro" id="IPR005496">
    <property type="entry name" value="Integral_membrane_TerC"/>
</dbReference>
<evidence type="ECO:0000256" key="1">
    <source>
        <dbReference type="ARBA" id="ARBA00004141"/>
    </source>
</evidence>
<evidence type="ECO:0000256" key="5">
    <source>
        <dbReference type="ARBA" id="ARBA00023136"/>
    </source>
</evidence>
<keyword evidence="3 6" id="KW-0812">Transmembrane</keyword>
<feature type="transmembrane region" description="Helical" evidence="6">
    <location>
        <begin position="262"/>
        <end position="281"/>
    </location>
</feature>
<comment type="caution">
    <text evidence="7">The sequence shown here is derived from an EMBL/GenBank/DDBJ whole genome shotgun (WGS) entry which is preliminary data.</text>
</comment>
<keyword evidence="4 6" id="KW-1133">Transmembrane helix</keyword>
<accession>A0A936F3E9</accession>
<dbReference type="AlphaFoldDB" id="A0A936F3E9"/>
<dbReference type="EMBL" id="JADKCH010000011">
    <property type="protein sequence ID" value="MBK8573090.1"/>
    <property type="molecule type" value="Genomic_DNA"/>
</dbReference>
<keyword evidence="5 6" id="KW-0472">Membrane</keyword>
<evidence type="ECO:0000256" key="2">
    <source>
        <dbReference type="ARBA" id="ARBA00007511"/>
    </source>
</evidence>
<feature type="transmembrane region" description="Helical" evidence="6">
    <location>
        <begin position="109"/>
        <end position="131"/>
    </location>
</feature>
<feature type="transmembrane region" description="Helical" evidence="6">
    <location>
        <begin position="230"/>
        <end position="250"/>
    </location>
</feature>
<feature type="transmembrane region" description="Helical" evidence="6">
    <location>
        <begin position="287"/>
        <end position="306"/>
    </location>
</feature>
<feature type="transmembrane region" description="Helical" evidence="6">
    <location>
        <begin position="44"/>
        <end position="63"/>
    </location>
</feature>
<comment type="similarity">
    <text evidence="2">Belongs to the TerC family.</text>
</comment>
<feature type="transmembrane region" description="Helical" evidence="6">
    <location>
        <begin position="12"/>
        <end position="32"/>
    </location>
</feature>
<reference evidence="7 8" key="1">
    <citation type="submission" date="2020-10" db="EMBL/GenBank/DDBJ databases">
        <title>Connecting structure to function with the recovery of over 1000 high-quality activated sludge metagenome-assembled genomes encoding full-length rRNA genes using long-read sequencing.</title>
        <authorList>
            <person name="Singleton C.M."/>
            <person name="Petriglieri F."/>
            <person name="Kristensen J.M."/>
            <person name="Kirkegaard R.H."/>
            <person name="Michaelsen T.Y."/>
            <person name="Andersen M.H."/>
            <person name="Karst S.M."/>
            <person name="Dueholm M.S."/>
            <person name="Nielsen P.H."/>
            <person name="Albertsen M."/>
        </authorList>
    </citation>
    <scope>NUCLEOTIDE SEQUENCE [LARGE SCALE GENOMIC DNA]</scope>
    <source>
        <strain evidence="7">OdNE_18-Q3-R46-58_MAXAC.008</strain>
    </source>
</reference>
<name>A0A936F3E9_9BACT</name>
<evidence type="ECO:0000256" key="6">
    <source>
        <dbReference type="SAM" id="Phobius"/>
    </source>
</evidence>
<sequence length="314" mass="35289">MVDALLQAAPWWAWAGFHAFVFLMLALDLGVFNRRVHAPSVREAGIWSAVWITLALIFNGLIWQAEGTQKGLEWFTGYVLEKSLSVDNLFVFVLVFRSFQVDLRHQHRVLFWGVLGALIMRAAMILAGTALLNRFEWMMYVFGGFLVYTGLKMLLATEEDADPTQYPLVRAFRRLVPYDETGGHERFWVIREGKRLATPMLLVLITIEVTDLVFAVDSIPAVLAVSRDPFVVYTSNIFAILGLRSLYFLLAKMMDRFHRLKTGLAVVLAFVGVKMCIAQWVHIPVQISLLVIAAVLAGSVVASLAWPAEQDGAE</sequence>
<feature type="transmembrane region" description="Helical" evidence="6">
    <location>
        <begin position="137"/>
        <end position="155"/>
    </location>
</feature>
<evidence type="ECO:0000313" key="8">
    <source>
        <dbReference type="Proteomes" id="UP000709959"/>
    </source>
</evidence>
<protein>
    <submittedName>
        <fullName evidence="7">TerC family protein</fullName>
    </submittedName>
</protein>
<dbReference type="Proteomes" id="UP000709959">
    <property type="component" value="Unassembled WGS sequence"/>
</dbReference>
<dbReference type="NCBIfam" id="TIGR03718">
    <property type="entry name" value="R_switched_Alx"/>
    <property type="match status" value="1"/>
</dbReference>